<dbReference type="STRING" id="37360.A0A0G4IK42"/>
<evidence type="ECO:0000313" key="10">
    <source>
        <dbReference type="Proteomes" id="UP000290189"/>
    </source>
</evidence>
<dbReference type="PANTHER" id="PTHR10516">
    <property type="entry name" value="PEPTIDYL-PROLYL CIS-TRANS ISOMERASE"/>
    <property type="match status" value="1"/>
</dbReference>
<reference evidence="7 9" key="1">
    <citation type="submission" date="2015-02" db="EMBL/GenBank/DDBJ databases">
        <authorList>
            <person name="Chooi Y.-H."/>
        </authorList>
    </citation>
    <scope>NUCLEOTIDE SEQUENCE [LARGE SCALE GENOMIC DNA]</scope>
    <source>
        <strain evidence="7">E3</strain>
    </source>
</reference>
<organism evidence="7 9">
    <name type="scientific">Plasmodiophora brassicae</name>
    <name type="common">Clubroot disease agent</name>
    <dbReference type="NCBI Taxonomy" id="37360"/>
    <lineage>
        <taxon>Eukaryota</taxon>
        <taxon>Sar</taxon>
        <taxon>Rhizaria</taxon>
        <taxon>Endomyxa</taxon>
        <taxon>Phytomyxea</taxon>
        <taxon>Plasmodiophorida</taxon>
        <taxon>Plasmodiophoridae</taxon>
        <taxon>Plasmodiophora</taxon>
    </lineage>
</organism>
<evidence type="ECO:0000256" key="5">
    <source>
        <dbReference type="PROSITE-ProRule" id="PRU00277"/>
    </source>
</evidence>
<keyword evidence="3 5" id="KW-0697">Rotamase</keyword>
<accession>A0A0G4IK42</accession>
<dbReference type="OrthoDB" id="1902587at2759"/>
<evidence type="ECO:0000259" key="6">
    <source>
        <dbReference type="PROSITE" id="PS50059"/>
    </source>
</evidence>
<evidence type="ECO:0000313" key="8">
    <source>
        <dbReference type="EMBL" id="SPR00363.1"/>
    </source>
</evidence>
<evidence type="ECO:0000256" key="2">
    <source>
        <dbReference type="ARBA" id="ARBA00013194"/>
    </source>
</evidence>
<name>A0A0G4IK42_PLABS</name>
<comment type="catalytic activity">
    <reaction evidence="1 5">
        <text>[protein]-peptidylproline (omega=180) = [protein]-peptidylproline (omega=0)</text>
        <dbReference type="Rhea" id="RHEA:16237"/>
        <dbReference type="Rhea" id="RHEA-COMP:10747"/>
        <dbReference type="Rhea" id="RHEA-COMP:10748"/>
        <dbReference type="ChEBI" id="CHEBI:83833"/>
        <dbReference type="ChEBI" id="CHEBI:83834"/>
        <dbReference type="EC" id="5.2.1.8"/>
    </reaction>
</comment>
<reference evidence="8 10" key="2">
    <citation type="submission" date="2018-03" db="EMBL/GenBank/DDBJ databases">
        <authorList>
            <person name="Fogelqvist J."/>
        </authorList>
    </citation>
    <scope>NUCLEOTIDE SEQUENCE [LARGE SCALE GENOMIC DNA]</scope>
</reference>
<dbReference type="Proteomes" id="UP000290189">
    <property type="component" value="Unassembled WGS sequence"/>
</dbReference>
<sequence>MAAKFTKTVLEAGSGPLPQAKQFVTVAADLYLAEGNVGIWSTHKPSGFLFPANKPNPFTYQAGVGSVVPGWEEGVASMQVGEKARLQIPWQYAYGASGNPGFKIPPKADLIFEITVLSVK</sequence>
<dbReference type="EMBL" id="OVEO01000014">
    <property type="protein sequence ID" value="SPR00363.1"/>
    <property type="molecule type" value="Genomic_DNA"/>
</dbReference>
<dbReference type="PANTHER" id="PTHR10516:SF443">
    <property type="entry name" value="FK506-BINDING PROTEIN 59-RELATED"/>
    <property type="match status" value="1"/>
</dbReference>
<protein>
    <recommendedName>
        <fullName evidence="2 5">peptidylprolyl isomerase</fullName>
        <ecNumber evidence="2 5">5.2.1.8</ecNumber>
    </recommendedName>
</protein>
<dbReference type="OMA" id="WSTRVAD"/>
<keyword evidence="4 5" id="KW-0413">Isomerase</keyword>
<evidence type="ECO:0000256" key="3">
    <source>
        <dbReference type="ARBA" id="ARBA00023110"/>
    </source>
</evidence>
<keyword evidence="9" id="KW-1185">Reference proteome</keyword>
<dbReference type="InterPro" id="IPR050689">
    <property type="entry name" value="FKBP-type_PPIase"/>
</dbReference>
<evidence type="ECO:0000313" key="9">
    <source>
        <dbReference type="Proteomes" id="UP000039324"/>
    </source>
</evidence>
<dbReference type="Pfam" id="PF00254">
    <property type="entry name" value="FKBP_C"/>
    <property type="match status" value="1"/>
</dbReference>
<dbReference type="EC" id="5.2.1.8" evidence="2 5"/>
<dbReference type="InterPro" id="IPR046357">
    <property type="entry name" value="PPIase_dom_sf"/>
</dbReference>
<dbReference type="EMBL" id="CDSF01000024">
    <property type="protein sequence ID" value="CEO95487.1"/>
    <property type="molecule type" value="Genomic_DNA"/>
</dbReference>
<dbReference type="GO" id="GO:0003755">
    <property type="term" value="F:peptidyl-prolyl cis-trans isomerase activity"/>
    <property type="evidence" value="ECO:0007669"/>
    <property type="project" value="UniProtKB-KW"/>
</dbReference>
<gene>
    <name evidence="7" type="ORF">PBRA_004213</name>
    <name evidence="8" type="ORF">PLBR_LOCUS7578</name>
</gene>
<keyword evidence="8" id="KW-0496">Mitochondrion</keyword>
<evidence type="ECO:0000256" key="1">
    <source>
        <dbReference type="ARBA" id="ARBA00000971"/>
    </source>
</evidence>
<evidence type="ECO:0000313" key="7">
    <source>
        <dbReference type="EMBL" id="CEO95487.1"/>
    </source>
</evidence>
<feature type="domain" description="PPIase FKBP-type" evidence="6">
    <location>
        <begin position="21"/>
        <end position="120"/>
    </location>
</feature>
<geneLocation type="mitochondrion" evidence="8"/>
<dbReference type="AlphaFoldDB" id="A0A0G4IK42"/>
<dbReference type="InterPro" id="IPR001179">
    <property type="entry name" value="PPIase_FKBP_dom"/>
</dbReference>
<dbReference type="PROSITE" id="PS50059">
    <property type="entry name" value="FKBP_PPIASE"/>
    <property type="match status" value="1"/>
</dbReference>
<dbReference type="SUPFAM" id="SSF54534">
    <property type="entry name" value="FKBP-like"/>
    <property type="match status" value="1"/>
</dbReference>
<proteinExistence type="predicted"/>
<evidence type="ECO:0000256" key="4">
    <source>
        <dbReference type="ARBA" id="ARBA00023235"/>
    </source>
</evidence>
<dbReference type="Proteomes" id="UP000039324">
    <property type="component" value="Unassembled WGS sequence"/>
</dbReference>
<dbReference type="Gene3D" id="3.10.50.40">
    <property type="match status" value="1"/>
</dbReference>
<dbReference type="GO" id="GO:0005737">
    <property type="term" value="C:cytoplasm"/>
    <property type="evidence" value="ECO:0007669"/>
    <property type="project" value="TreeGrafter"/>
</dbReference>